<evidence type="ECO:0000313" key="1">
    <source>
        <dbReference type="EMBL" id="MFB2875355.1"/>
    </source>
</evidence>
<proteinExistence type="predicted"/>
<dbReference type="RefSeq" id="WP_413268520.1">
    <property type="nucleotide sequence ID" value="NZ_JBHFNQ010000005.1"/>
</dbReference>
<dbReference type="EMBL" id="JBHFNQ010000005">
    <property type="protein sequence ID" value="MFB2875355.1"/>
    <property type="molecule type" value="Genomic_DNA"/>
</dbReference>
<dbReference type="Proteomes" id="UP001576774">
    <property type="component" value="Unassembled WGS sequence"/>
</dbReference>
<gene>
    <name evidence="1" type="ORF">ACE1CC_00530</name>
</gene>
<accession>A0ABV4WXW4</accession>
<keyword evidence="2" id="KW-1185">Reference proteome</keyword>
<evidence type="ECO:0000313" key="2">
    <source>
        <dbReference type="Proteomes" id="UP001576774"/>
    </source>
</evidence>
<protein>
    <submittedName>
        <fullName evidence="1">Uncharacterized protein</fullName>
    </submittedName>
</protein>
<name>A0ABV4WXW4_9CYAN</name>
<comment type="caution">
    <text evidence="1">The sequence shown here is derived from an EMBL/GenBank/DDBJ whole genome shotgun (WGS) entry which is preliminary data.</text>
</comment>
<sequence>MQRLYRVGNRPDMISEASEQLKLYKLVIERLHIQQELQFIE</sequence>
<reference evidence="1 2" key="1">
    <citation type="submission" date="2024-09" db="EMBL/GenBank/DDBJ databases">
        <title>Floridaenema gen nov. (Aerosakkonemataceae, Aerosakkonematales ord. nov., Cyanobacteria) from benthic tropical and subtropical fresh waters, with the description of four new species.</title>
        <authorList>
            <person name="Moretto J.A."/>
            <person name="Berthold D.E."/>
            <person name="Lefler F.W."/>
            <person name="Huang I.-S."/>
            <person name="Laughinghouse H. IV."/>
        </authorList>
    </citation>
    <scope>NUCLEOTIDE SEQUENCE [LARGE SCALE GENOMIC DNA]</scope>
    <source>
        <strain evidence="1 2">BLCC-F46</strain>
    </source>
</reference>
<organism evidence="1 2">
    <name type="scientific">Floridaenema aerugineum BLCC-F46</name>
    <dbReference type="NCBI Taxonomy" id="3153654"/>
    <lineage>
        <taxon>Bacteria</taxon>
        <taxon>Bacillati</taxon>
        <taxon>Cyanobacteriota</taxon>
        <taxon>Cyanophyceae</taxon>
        <taxon>Oscillatoriophycideae</taxon>
        <taxon>Aerosakkonematales</taxon>
        <taxon>Aerosakkonemataceae</taxon>
        <taxon>Floridanema</taxon>
        <taxon>Floridanema aerugineum</taxon>
    </lineage>
</organism>